<dbReference type="PANTHER" id="PTHR37984">
    <property type="entry name" value="PROTEIN CBG26694"/>
    <property type="match status" value="1"/>
</dbReference>
<reference evidence="1 2" key="1">
    <citation type="journal article" date="2017" name="PLoS Biol.">
        <title>The sea cucumber genome provides insights into morphological evolution and visceral regeneration.</title>
        <authorList>
            <person name="Zhang X."/>
            <person name="Sun L."/>
            <person name="Yuan J."/>
            <person name="Sun Y."/>
            <person name="Gao Y."/>
            <person name="Zhang L."/>
            <person name="Li S."/>
            <person name="Dai H."/>
            <person name="Hamel J.F."/>
            <person name="Liu C."/>
            <person name="Yu Y."/>
            <person name="Liu S."/>
            <person name="Lin W."/>
            <person name="Guo K."/>
            <person name="Jin S."/>
            <person name="Xu P."/>
            <person name="Storey K.B."/>
            <person name="Huan P."/>
            <person name="Zhang T."/>
            <person name="Zhou Y."/>
            <person name="Zhang J."/>
            <person name="Lin C."/>
            <person name="Li X."/>
            <person name="Xing L."/>
            <person name="Huo D."/>
            <person name="Sun M."/>
            <person name="Wang L."/>
            <person name="Mercier A."/>
            <person name="Li F."/>
            <person name="Yang H."/>
            <person name="Xiang J."/>
        </authorList>
    </citation>
    <scope>NUCLEOTIDE SEQUENCE [LARGE SCALE GENOMIC DNA]</scope>
    <source>
        <strain evidence="1">Shaxun</strain>
        <tissue evidence="1">Muscle</tissue>
    </source>
</reference>
<proteinExistence type="predicted"/>
<gene>
    <name evidence="1" type="ORF">BSL78_08918</name>
</gene>
<accession>A0A2G8L1P7</accession>
<organism evidence="1 2">
    <name type="scientific">Stichopus japonicus</name>
    <name type="common">Sea cucumber</name>
    <dbReference type="NCBI Taxonomy" id="307972"/>
    <lineage>
        <taxon>Eukaryota</taxon>
        <taxon>Metazoa</taxon>
        <taxon>Echinodermata</taxon>
        <taxon>Eleutherozoa</taxon>
        <taxon>Echinozoa</taxon>
        <taxon>Holothuroidea</taxon>
        <taxon>Aspidochirotacea</taxon>
        <taxon>Aspidochirotida</taxon>
        <taxon>Stichopodidae</taxon>
        <taxon>Apostichopus</taxon>
    </lineage>
</organism>
<name>A0A2G8L1P7_STIJA</name>
<dbReference type="Proteomes" id="UP000230750">
    <property type="component" value="Unassembled WGS sequence"/>
</dbReference>
<dbReference type="PANTHER" id="PTHR37984:SF15">
    <property type="entry name" value="INTEGRASE CATALYTIC DOMAIN-CONTAINING PROTEIN"/>
    <property type="match status" value="1"/>
</dbReference>
<comment type="caution">
    <text evidence="1">The sequence shown here is derived from an EMBL/GenBank/DDBJ whole genome shotgun (WGS) entry which is preliminary data.</text>
</comment>
<dbReference type="EMBL" id="MRZV01000259">
    <property type="protein sequence ID" value="PIK54188.1"/>
    <property type="molecule type" value="Genomic_DNA"/>
</dbReference>
<keyword evidence="2" id="KW-1185">Reference proteome</keyword>
<dbReference type="SUPFAM" id="SSF53098">
    <property type="entry name" value="Ribonuclease H-like"/>
    <property type="match status" value="1"/>
</dbReference>
<dbReference type="OrthoDB" id="10065153at2759"/>
<dbReference type="InterPro" id="IPR012337">
    <property type="entry name" value="RNaseH-like_sf"/>
</dbReference>
<dbReference type="InterPro" id="IPR036397">
    <property type="entry name" value="RNaseH_sf"/>
</dbReference>
<evidence type="ECO:0000313" key="1">
    <source>
        <dbReference type="EMBL" id="PIK54188.1"/>
    </source>
</evidence>
<sequence length="168" mass="19578">MLRTLPEDQKGDWKKHLNKVIHAYNCSQHETTGFSPFYLMFGRSARLPIDLAFKLQSKTTEGAQNPTEYSSKWKARMEEAYNLVSKNIQKGVTKSQQTYNRKVHHRSIQPGDRVLVKNCVRQPGPAKLQSYFEDKVYLSQPNHMRTCRCTRYNPRRVGEESEFFTGTC</sequence>
<evidence type="ECO:0000313" key="2">
    <source>
        <dbReference type="Proteomes" id="UP000230750"/>
    </source>
</evidence>
<dbReference type="AlphaFoldDB" id="A0A2G8L1P7"/>
<dbReference type="GO" id="GO:0003676">
    <property type="term" value="F:nucleic acid binding"/>
    <property type="evidence" value="ECO:0007669"/>
    <property type="project" value="InterPro"/>
</dbReference>
<dbReference type="Gene3D" id="3.30.420.10">
    <property type="entry name" value="Ribonuclease H-like superfamily/Ribonuclease H"/>
    <property type="match status" value="1"/>
</dbReference>
<protein>
    <submittedName>
        <fullName evidence="1">Retrovirus-related Pol polyprotein from transposon</fullName>
    </submittedName>
</protein>
<dbReference type="InterPro" id="IPR050951">
    <property type="entry name" value="Retrovirus_Pol_polyprotein"/>
</dbReference>